<reference evidence="12 13" key="1">
    <citation type="submission" date="2012-06" db="EMBL/GenBank/DDBJ databases">
        <title>Complete sequence of Sulfurospirillum barnesii SES-3.</title>
        <authorList>
            <consortium name="US DOE Joint Genome Institute"/>
            <person name="Lucas S."/>
            <person name="Han J."/>
            <person name="Lapidus A."/>
            <person name="Cheng J.-F."/>
            <person name="Goodwin L."/>
            <person name="Pitluck S."/>
            <person name="Peters L."/>
            <person name="Ovchinnikova G."/>
            <person name="Lu M."/>
            <person name="Detter J.C."/>
            <person name="Han C."/>
            <person name="Tapia R."/>
            <person name="Land M."/>
            <person name="Hauser L."/>
            <person name="Kyrpides N."/>
            <person name="Ivanova N."/>
            <person name="Pagani I."/>
            <person name="Stolz J."/>
            <person name="Arkin A."/>
            <person name="Dehal P."/>
            <person name="Oremland R."/>
            <person name="Saltikov C."/>
            <person name="Basu P."/>
            <person name="Hollibaugh J."/>
            <person name="Newman D."/>
            <person name="Stolyar S."/>
            <person name="Hazen T."/>
            <person name="Woyke T."/>
        </authorList>
    </citation>
    <scope>NUCLEOTIDE SEQUENCE [LARGE SCALE GENOMIC DNA]</scope>
    <source>
        <strain evidence="13">ATCC 700032 / DSM 10660 / SES-3</strain>
    </source>
</reference>
<feature type="binding site" evidence="9">
    <location>
        <position position="353"/>
    </location>
    <ligand>
        <name>substrate</name>
    </ligand>
</feature>
<dbReference type="eggNOG" id="COG0075">
    <property type="taxonomic scope" value="Bacteria"/>
</dbReference>
<accession>I3XZ83</accession>
<dbReference type="Pfam" id="PF00266">
    <property type="entry name" value="Aminotran_5"/>
    <property type="match status" value="1"/>
</dbReference>
<evidence type="ECO:0000256" key="10">
    <source>
        <dbReference type="PIRSR" id="PIRSR000524-50"/>
    </source>
</evidence>
<dbReference type="Proteomes" id="UP000006176">
    <property type="component" value="Chromosome"/>
</dbReference>
<dbReference type="Gene3D" id="3.90.1150.10">
    <property type="entry name" value="Aspartate Aminotransferase, domain 1"/>
    <property type="match status" value="1"/>
</dbReference>
<dbReference type="HOGENOM" id="CLU_027686_3_1_7"/>
<dbReference type="PATRIC" id="fig|760154.4.peg.1975"/>
<evidence type="ECO:0000313" key="12">
    <source>
        <dbReference type="EMBL" id="AFL69257.1"/>
    </source>
</evidence>
<dbReference type="STRING" id="760154.Sulba_1978"/>
<gene>
    <name evidence="12" type="ordered locus">Sulba_1978</name>
</gene>
<protein>
    <recommendedName>
        <fullName evidence="6 8">2-aminoethylphosphonate--pyruvate transaminase</fullName>
        <ecNumber evidence="6 8">2.6.1.37</ecNumber>
    </recommendedName>
</protein>
<evidence type="ECO:0000256" key="9">
    <source>
        <dbReference type="PIRSR" id="PIRSR000524-1"/>
    </source>
</evidence>
<evidence type="ECO:0000256" key="1">
    <source>
        <dbReference type="ARBA" id="ARBA00001933"/>
    </source>
</evidence>
<keyword evidence="5 12" id="KW-0670">Pyruvate</keyword>
<comment type="cofactor">
    <cofactor evidence="1 10">
        <name>pyridoxal 5'-phosphate</name>
        <dbReference type="ChEBI" id="CHEBI:597326"/>
    </cofactor>
</comment>
<evidence type="ECO:0000256" key="2">
    <source>
        <dbReference type="ARBA" id="ARBA00022576"/>
    </source>
</evidence>
<dbReference type="NCBIfam" id="NF010006">
    <property type="entry name" value="PRK13479.1"/>
    <property type="match status" value="1"/>
</dbReference>
<keyword evidence="2 12" id="KW-0032">Aminotransferase</keyword>
<dbReference type="PIRSF" id="PIRSF000524">
    <property type="entry name" value="SPT"/>
    <property type="match status" value="1"/>
</dbReference>
<dbReference type="EMBL" id="CP003333">
    <property type="protein sequence ID" value="AFL69257.1"/>
    <property type="molecule type" value="Genomic_DNA"/>
</dbReference>
<dbReference type="InterPro" id="IPR000192">
    <property type="entry name" value="Aminotrans_V_dom"/>
</dbReference>
<evidence type="ECO:0000256" key="5">
    <source>
        <dbReference type="ARBA" id="ARBA00023317"/>
    </source>
</evidence>
<dbReference type="AlphaFoldDB" id="I3XZ83"/>
<dbReference type="HAMAP" id="MF_01376">
    <property type="entry name" value="PhnW_aminotrans_5"/>
    <property type="match status" value="1"/>
</dbReference>
<name>I3XZ83_SULBS</name>
<dbReference type="PANTHER" id="PTHR42778:SF1">
    <property type="entry name" value="2-AMINOETHYLPHOSPHONATE--PYRUVATE TRANSAMINASE"/>
    <property type="match status" value="1"/>
</dbReference>
<dbReference type="Gene3D" id="3.40.640.10">
    <property type="entry name" value="Type I PLP-dependent aspartate aminotransferase-like (Major domain)"/>
    <property type="match status" value="1"/>
</dbReference>
<dbReference type="InterPro" id="IPR015421">
    <property type="entry name" value="PyrdxlP-dep_Trfase_major"/>
</dbReference>
<dbReference type="RefSeq" id="WP_014770132.1">
    <property type="nucleotide sequence ID" value="NC_018002.1"/>
</dbReference>
<sequence>MPRRFCTSFTSEMIPENPYLLLTPGPLSTTKGVRASMLQDWCTWDHEYNQIVQEIRSELVTLASKTNQYTSVLMQGSGTFSMEAALGTMMPRDESLLLVLSNGAYGERMVRIAEYMGIDVIKQTELEMQTFCLEDLEQILQVNPAIRAVSVAHCETTTGILNPIEAIGRIVKQYNKLFIVDAMSSFGGIPIDMDALEIDVLISSANKCIQGVPGFGFIIFKKELIKQCQGNARSLSLDAYDQWEVMEKNEGKWRFTSPTHVVRAFGEALYELQLEGGIAMRHARYVENQQCLVKGMEALGFTCVVKQSLQSPIITSFYSPLSNAYDFQTFYDRLKESGFVIYPGKVSCIDSFRIGTIGDVYPKDITNLLEAIKEAMFW</sequence>
<feature type="domain" description="Aminotransferase class V" evidence="11">
    <location>
        <begin position="45"/>
        <end position="332"/>
    </location>
</feature>
<evidence type="ECO:0000256" key="8">
    <source>
        <dbReference type="NCBIfam" id="TIGR02326"/>
    </source>
</evidence>
<dbReference type="OrthoDB" id="9766472at2"/>
<evidence type="ECO:0000256" key="4">
    <source>
        <dbReference type="ARBA" id="ARBA00022898"/>
    </source>
</evidence>
<comment type="catalytic activity">
    <reaction evidence="7">
        <text>(2-aminoethyl)phosphonate + pyruvate = phosphonoacetaldehyde + L-alanine</text>
        <dbReference type="Rhea" id="RHEA:17021"/>
        <dbReference type="ChEBI" id="CHEBI:15361"/>
        <dbReference type="ChEBI" id="CHEBI:57418"/>
        <dbReference type="ChEBI" id="CHEBI:57972"/>
        <dbReference type="ChEBI" id="CHEBI:58383"/>
        <dbReference type="EC" id="2.6.1.37"/>
    </reaction>
</comment>
<dbReference type="InterPro" id="IPR015424">
    <property type="entry name" value="PyrdxlP-dep_Trfase"/>
</dbReference>
<dbReference type="GO" id="GO:0047304">
    <property type="term" value="F:2-aminoethylphosphonate-pyruvate transaminase activity"/>
    <property type="evidence" value="ECO:0007669"/>
    <property type="project" value="UniProtKB-UniRule"/>
</dbReference>
<keyword evidence="3 12" id="KW-0808">Transferase</keyword>
<evidence type="ECO:0000256" key="7">
    <source>
        <dbReference type="ARBA" id="ARBA00049460"/>
    </source>
</evidence>
<dbReference type="EC" id="2.6.1.37" evidence="6 8"/>
<dbReference type="KEGG" id="sba:Sulba_1978"/>
<evidence type="ECO:0000259" key="11">
    <source>
        <dbReference type="Pfam" id="PF00266"/>
    </source>
</evidence>
<dbReference type="NCBIfam" id="TIGR03301">
    <property type="entry name" value="PhnW-AepZ"/>
    <property type="match status" value="1"/>
</dbReference>
<proteinExistence type="inferred from homology"/>
<keyword evidence="13" id="KW-1185">Reference proteome</keyword>
<evidence type="ECO:0000256" key="6">
    <source>
        <dbReference type="ARBA" id="ARBA00044521"/>
    </source>
</evidence>
<evidence type="ECO:0000313" key="13">
    <source>
        <dbReference type="Proteomes" id="UP000006176"/>
    </source>
</evidence>
<dbReference type="InterPro" id="IPR015422">
    <property type="entry name" value="PyrdxlP-dep_Trfase_small"/>
</dbReference>
<dbReference type="InterPro" id="IPR024169">
    <property type="entry name" value="SP_NH2Trfase/AEP_transaminase"/>
</dbReference>
<dbReference type="PANTHER" id="PTHR42778">
    <property type="entry name" value="2-AMINOETHYLPHOSPHONATE--PYRUVATE TRANSAMINASE"/>
    <property type="match status" value="1"/>
</dbReference>
<dbReference type="GO" id="GO:0019700">
    <property type="term" value="P:organic phosphonate catabolic process"/>
    <property type="evidence" value="ECO:0007669"/>
    <property type="project" value="UniProtKB-UniRule"/>
</dbReference>
<dbReference type="NCBIfam" id="TIGR02326">
    <property type="entry name" value="transamin_PhnW"/>
    <property type="match status" value="1"/>
</dbReference>
<organism evidence="12 13">
    <name type="scientific">Sulfurospirillum barnesii (strain ATCC 700032 / DSM 10660 / SES-3)</name>
    <dbReference type="NCBI Taxonomy" id="760154"/>
    <lineage>
        <taxon>Bacteria</taxon>
        <taxon>Pseudomonadati</taxon>
        <taxon>Campylobacterota</taxon>
        <taxon>Epsilonproteobacteria</taxon>
        <taxon>Campylobacterales</taxon>
        <taxon>Sulfurospirillaceae</taxon>
        <taxon>Sulfurospirillum</taxon>
    </lineage>
</organism>
<dbReference type="SUPFAM" id="SSF53383">
    <property type="entry name" value="PLP-dependent transferases"/>
    <property type="match status" value="1"/>
</dbReference>
<keyword evidence="4 10" id="KW-0663">Pyridoxal phosphate</keyword>
<feature type="modified residue" description="N6-(pyridoxal phosphate)lysine" evidence="10">
    <location>
        <position position="207"/>
    </location>
</feature>
<evidence type="ECO:0000256" key="3">
    <source>
        <dbReference type="ARBA" id="ARBA00022679"/>
    </source>
</evidence>
<dbReference type="InterPro" id="IPR012703">
    <property type="entry name" value="NH2EtPonate_pyrv_transaminase"/>
</dbReference>